<name>A0A1I1FYW7_9SPHI</name>
<evidence type="ECO:0000256" key="14">
    <source>
        <dbReference type="ARBA" id="ARBA00041592"/>
    </source>
</evidence>
<evidence type="ECO:0000256" key="9">
    <source>
        <dbReference type="ARBA" id="ARBA00023204"/>
    </source>
</evidence>
<dbReference type="GO" id="GO:0044715">
    <property type="term" value="F:8-oxo-dGDP phosphatase activity"/>
    <property type="evidence" value="ECO:0007669"/>
    <property type="project" value="TreeGrafter"/>
</dbReference>
<evidence type="ECO:0000256" key="12">
    <source>
        <dbReference type="ARBA" id="ARBA00038905"/>
    </source>
</evidence>
<dbReference type="GO" id="GO:0008413">
    <property type="term" value="F:8-oxo-7,8-dihydroguanosine triphosphate pyrophosphatase activity"/>
    <property type="evidence" value="ECO:0007669"/>
    <property type="project" value="TreeGrafter"/>
</dbReference>
<dbReference type="GO" id="GO:0006260">
    <property type="term" value="P:DNA replication"/>
    <property type="evidence" value="ECO:0007669"/>
    <property type="project" value="UniProtKB-KW"/>
</dbReference>
<evidence type="ECO:0000256" key="17">
    <source>
        <dbReference type="RuleBase" id="RU003476"/>
    </source>
</evidence>
<dbReference type="AlphaFoldDB" id="A0A1I1FYW7"/>
<keyword evidence="4" id="KW-0235">DNA replication</keyword>
<evidence type="ECO:0000256" key="4">
    <source>
        <dbReference type="ARBA" id="ARBA00022705"/>
    </source>
</evidence>
<evidence type="ECO:0000256" key="3">
    <source>
        <dbReference type="ARBA" id="ARBA00022457"/>
    </source>
</evidence>
<keyword evidence="3" id="KW-0515">Mutator protein</keyword>
<evidence type="ECO:0000256" key="6">
    <source>
        <dbReference type="ARBA" id="ARBA00022763"/>
    </source>
</evidence>
<accession>A0A1I1FYW7</accession>
<dbReference type="Proteomes" id="UP000199577">
    <property type="component" value="Unassembled WGS sequence"/>
</dbReference>
<reference evidence="19 20" key="1">
    <citation type="submission" date="2016-10" db="EMBL/GenBank/DDBJ databases">
        <authorList>
            <person name="de Groot N.N."/>
        </authorList>
    </citation>
    <scope>NUCLEOTIDE SEQUENCE [LARGE SCALE GENOMIC DNA]</scope>
    <source>
        <strain evidence="19 20">DSM 22900</strain>
    </source>
</reference>
<evidence type="ECO:0000256" key="13">
    <source>
        <dbReference type="ARBA" id="ARBA00040794"/>
    </source>
</evidence>
<evidence type="ECO:0000256" key="2">
    <source>
        <dbReference type="ARBA" id="ARBA00005582"/>
    </source>
</evidence>
<comment type="similarity">
    <text evidence="2 17">Belongs to the Nudix hydrolase family.</text>
</comment>
<organism evidence="19 20">
    <name type="scientific">Parapedobacter composti</name>
    <dbReference type="NCBI Taxonomy" id="623281"/>
    <lineage>
        <taxon>Bacteria</taxon>
        <taxon>Pseudomonadati</taxon>
        <taxon>Bacteroidota</taxon>
        <taxon>Sphingobacteriia</taxon>
        <taxon>Sphingobacteriales</taxon>
        <taxon>Sphingobacteriaceae</taxon>
        <taxon>Parapedobacter</taxon>
    </lineage>
</organism>
<keyword evidence="6" id="KW-0227">DNA damage</keyword>
<dbReference type="EC" id="3.6.1.55" evidence="12"/>
<evidence type="ECO:0000256" key="16">
    <source>
        <dbReference type="ARBA" id="ARBA00042798"/>
    </source>
</evidence>
<keyword evidence="8" id="KW-0460">Magnesium</keyword>
<dbReference type="STRING" id="623281.SAMN05421747_103242"/>
<dbReference type="GO" id="GO:0035539">
    <property type="term" value="F:8-oxo-7,8-dihydrodeoxyguanosine triphosphate pyrophosphatase activity"/>
    <property type="evidence" value="ECO:0007669"/>
    <property type="project" value="UniProtKB-EC"/>
</dbReference>
<dbReference type="Pfam" id="PF00293">
    <property type="entry name" value="NUDIX"/>
    <property type="match status" value="1"/>
</dbReference>
<dbReference type="PROSITE" id="PS00893">
    <property type="entry name" value="NUDIX_BOX"/>
    <property type="match status" value="1"/>
</dbReference>
<dbReference type="SUPFAM" id="SSF55811">
    <property type="entry name" value="Nudix"/>
    <property type="match status" value="1"/>
</dbReference>
<dbReference type="InterPro" id="IPR020084">
    <property type="entry name" value="NUDIX_hydrolase_CS"/>
</dbReference>
<keyword evidence="9" id="KW-0234">DNA repair</keyword>
<evidence type="ECO:0000313" key="19">
    <source>
        <dbReference type="EMBL" id="SFC04471.1"/>
    </source>
</evidence>
<evidence type="ECO:0000256" key="8">
    <source>
        <dbReference type="ARBA" id="ARBA00022842"/>
    </source>
</evidence>
<evidence type="ECO:0000256" key="11">
    <source>
        <dbReference type="ARBA" id="ARBA00036904"/>
    </source>
</evidence>
<comment type="cofactor">
    <cofactor evidence="1">
        <name>Mg(2+)</name>
        <dbReference type="ChEBI" id="CHEBI:18420"/>
    </cofactor>
</comment>
<dbReference type="Gene3D" id="3.90.79.10">
    <property type="entry name" value="Nucleoside Triphosphate Pyrophosphohydrolase"/>
    <property type="match status" value="1"/>
</dbReference>
<dbReference type="GO" id="GO:0046872">
    <property type="term" value="F:metal ion binding"/>
    <property type="evidence" value="ECO:0007669"/>
    <property type="project" value="UniProtKB-KW"/>
</dbReference>
<evidence type="ECO:0000256" key="10">
    <source>
        <dbReference type="ARBA" id="ARBA00035861"/>
    </source>
</evidence>
<sequence length="138" mass="15906">MPIPHYDVVAGIIQHEGKILCTQKGLGKHVYTSFKYEFPGGKVEPGETADSALYREIKEETRLEVQIGNRYHVLLHDYPDFRITLTAYLCRAAHIETLKLTEHIHHQWLYPAQLRELDWAAADWPIVEKISGDTSLRP</sequence>
<dbReference type="GO" id="GO:0044716">
    <property type="term" value="F:8-oxo-GDP phosphatase activity"/>
    <property type="evidence" value="ECO:0007669"/>
    <property type="project" value="TreeGrafter"/>
</dbReference>
<keyword evidence="7 17" id="KW-0378">Hydrolase</keyword>
<dbReference type="RefSeq" id="WP_244518711.1">
    <property type="nucleotide sequence ID" value="NZ_FOLL01000003.1"/>
</dbReference>
<dbReference type="EMBL" id="FOLL01000003">
    <property type="protein sequence ID" value="SFC04471.1"/>
    <property type="molecule type" value="Genomic_DNA"/>
</dbReference>
<dbReference type="PRINTS" id="PR00502">
    <property type="entry name" value="NUDIXFAMILY"/>
</dbReference>
<dbReference type="PANTHER" id="PTHR47707:SF1">
    <property type="entry name" value="NUDIX HYDROLASE FAMILY PROTEIN"/>
    <property type="match status" value="1"/>
</dbReference>
<evidence type="ECO:0000313" key="20">
    <source>
        <dbReference type="Proteomes" id="UP000199577"/>
    </source>
</evidence>
<dbReference type="InterPro" id="IPR047127">
    <property type="entry name" value="MutT-like"/>
</dbReference>
<comment type="catalytic activity">
    <reaction evidence="11">
        <text>8-oxo-GTP + H2O = 8-oxo-GMP + diphosphate + H(+)</text>
        <dbReference type="Rhea" id="RHEA:67616"/>
        <dbReference type="ChEBI" id="CHEBI:15377"/>
        <dbReference type="ChEBI" id="CHEBI:15378"/>
        <dbReference type="ChEBI" id="CHEBI:33019"/>
        <dbReference type="ChEBI" id="CHEBI:143553"/>
        <dbReference type="ChEBI" id="CHEBI:145694"/>
    </reaction>
</comment>
<feature type="domain" description="Nudix hydrolase" evidence="18">
    <location>
        <begin position="4"/>
        <end position="131"/>
    </location>
</feature>
<evidence type="ECO:0000256" key="5">
    <source>
        <dbReference type="ARBA" id="ARBA00022723"/>
    </source>
</evidence>
<dbReference type="InterPro" id="IPR015797">
    <property type="entry name" value="NUDIX_hydrolase-like_dom_sf"/>
</dbReference>
<evidence type="ECO:0000256" key="7">
    <source>
        <dbReference type="ARBA" id="ARBA00022801"/>
    </source>
</evidence>
<proteinExistence type="inferred from homology"/>
<dbReference type="CDD" id="cd03425">
    <property type="entry name" value="NUDIX_MutT_NudA_like"/>
    <property type="match status" value="1"/>
</dbReference>
<gene>
    <name evidence="19" type="ORF">SAMN05421747_103242</name>
</gene>
<comment type="catalytic activity">
    <reaction evidence="10">
        <text>8-oxo-dGTP + H2O = 8-oxo-dGMP + diphosphate + H(+)</text>
        <dbReference type="Rhea" id="RHEA:31575"/>
        <dbReference type="ChEBI" id="CHEBI:15377"/>
        <dbReference type="ChEBI" id="CHEBI:15378"/>
        <dbReference type="ChEBI" id="CHEBI:33019"/>
        <dbReference type="ChEBI" id="CHEBI:63224"/>
        <dbReference type="ChEBI" id="CHEBI:77896"/>
        <dbReference type="EC" id="3.6.1.55"/>
    </reaction>
</comment>
<dbReference type="GO" id="GO:0006281">
    <property type="term" value="P:DNA repair"/>
    <property type="evidence" value="ECO:0007669"/>
    <property type="project" value="UniProtKB-KW"/>
</dbReference>
<keyword evidence="20" id="KW-1185">Reference proteome</keyword>
<protein>
    <recommendedName>
        <fullName evidence="13">8-oxo-dGTP diphosphatase</fullName>
        <ecNumber evidence="12">3.6.1.55</ecNumber>
    </recommendedName>
    <alternativeName>
        <fullName evidence="16">7,8-dihydro-8-oxoguanine-triphosphatase</fullName>
    </alternativeName>
    <alternativeName>
        <fullName evidence="15">Mutator protein MutT</fullName>
    </alternativeName>
    <alternativeName>
        <fullName evidence="14">dGTP pyrophosphohydrolase</fullName>
    </alternativeName>
</protein>
<evidence type="ECO:0000256" key="1">
    <source>
        <dbReference type="ARBA" id="ARBA00001946"/>
    </source>
</evidence>
<evidence type="ECO:0000259" key="18">
    <source>
        <dbReference type="PROSITE" id="PS51462"/>
    </source>
</evidence>
<dbReference type="PANTHER" id="PTHR47707">
    <property type="entry name" value="8-OXO-DGTP DIPHOSPHATASE"/>
    <property type="match status" value="1"/>
</dbReference>
<dbReference type="PROSITE" id="PS51462">
    <property type="entry name" value="NUDIX"/>
    <property type="match status" value="1"/>
</dbReference>
<dbReference type="InterPro" id="IPR020476">
    <property type="entry name" value="Nudix_hydrolase"/>
</dbReference>
<evidence type="ECO:0000256" key="15">
    <source>
        <dbReference type="ARBA" id="ARBA00041979"/>
    </source>
</evidence>
<dbReference type="InterPro" id="IPR000086">
    <property type="entry name" value="NUDIX_hydrolase_dom"/>
</dbReference>
<keyword evidence="5" id="KW-0479">Metal-binding</keyword>